<comment type="function">
    <text evidence="6">May nick specific sequences that contain T:G mispairs resulting from m5C-deamination.</text>
</comment>
<dbReference type="AlphaFoldDB" id="A0A0U2VUH3"/>
<evidence type="ECO:0000256" key="5">
    <source>
        <dbReference type="ARBA" id="ARBA00023204"/>
    </source>
</evidence>
<dbReference type="GO" id="GO:0004519">
    <property type="term" value="F:endonuclease activity"/>
    <property type="evidence" value="ECO:0007669"/>
    <property type="project" value="UniProtKB-KW"/>
</dbReference>
<accession>A0A0U2VUH3</accession>
<comment type="similarity">
    <text evidence="6">Belongs to the vsr family.</text>
</comment>
<dbReference type="EMBL" id="CP013652">
    <property type="protein sequence ID" value="ALS23175.1"/>
    <property type="molecule type" value="Genomic_DNA"/>
</dbReference>
<dbReference type="STRING" id="162209.IJ22_28020"/>
<dbReference type="CDD" id="cd00221">
    <property type="entry name" value="Vsr"/>
    <property type="match status" value="1"/>
</dbReference>
<keyword evidence="4 6" id="KW-0378">Hydrolase</keyword>
<dbReference type="KEGG" id="pnp:IJ22_28020"/>
<sequence length="156" mass="18506">MSVQVCGGEYFMADKISTEARSRNMSAIRSTHTKIEDRVSKELWHHGFRFRRNVKNLRGKPDIAIKKHKIVIFIDSCFWHSCNLHGHIPKSNVEFWVQKLERNKQRDIDTTRYYSDNGWNVLRVWEHDLKENFQGTIHSIIEFITSSINFGKTNNR</sequence>
<dbReference type="NCBIfam" id="TIGR00632">
    <property type="entry name" value="vsr"/>
    <property type="match status" value="1"/>
</dbReference>
<proteinExistence type="inferred from homology"/>
<dbReference type="InterPro" id="IPR004603">
    <property type="entry name" value="DNA_mismatch_endonuc_vsr"/>
</dbReference>
<dbReference type="EC" id="3.1.-.-" evidence="6"/>
<dbReference type="PIRSF" id="PIRSF018267">
    <property type="entry name" value="VSR_endonuc"/>
    <property type="match status" value="1"/>
</dbReference>
<protein>
    <recommendedName>
        <fullName evidence="6">Very short patch repair endonuclease</fullName>
        <ecNumber evidence="6">3.1.-.-</ecNumber>
    </recommendedName>
</protein>
<dbReference type="Gene3D" id="3.40.960.10">
    <property type="entry name" value="VSR Endonuclease"/>
    <property type="match status" value="1"/>
</dbReference>
<keyword evidence="8" id="KW-1185">Reference proteome</keyword>
<dbReference type="Proteomes" id="UP000061660">
    <property type="component" value="Chromosome"/>
</dbReference>
<evidence type="ECO:0000313" key="8">
    <source>
        <dbReference type="Proteomes" id="UP000061660"/>
    </source>
</evidence>
<evidence type="ECO:0000313" key="7">
    <source>
        <dbReference type="EMBL" id="ALS23175.1"/>
    </source>
</evidence>
<reference evidence="7 8" key="2">
    <citation type="journal article" date="2016" name="Genome Announc.">
        <title>Complete Genome Sequences of Two Interactive Moderate Thermophiles, Paenibacillus napthalenovorans 32O-Y and Paenibacillus sp. 32O-W.</title>
        <authorList>
            <person name="Butler R.R.III."/>
            <person name="Wang J."/>
            <person name="Stark B.C."/>
            <person name="Pombert J.F."/>
        </authorList>
    </citation>
    <scope>NUCLEOTIDE SEQUENCE [LARGE SCALE GENOMIC DNA]</scope>
    <source>
        <strain evidence="7 8">32O-Y</strain>
    </source>
</reference>
<evidence type="ECO:0000256" key="6">
    <source>
        <dbReference type="PIRNR" id="PIRNR018267"/>
    </source>
</evidence>
<dbReference type="PATRIC" id="fig|162209.4.peg.2985"/>
<keyword evidence="5 6" id="KW-0234">DNA repair</keyword>
<organism evidence="7 8">
    <name type="scientific">Paenibacillus naphthalenovorans</name>
    <dbReference type="NCBI Taxonomy" id="162209"/>
    <lineage>
        <taxon>Bacteria</taxon>
        <taxon>Bacillati</taxon>
        <taxon>Bacillota</taxon>
        <taxon>Bacilli</taxon>
        <taxon>Bacillales</taxon>
        <taxon>Paenibacillaceae</taxon>
        <taxon>Paenibacillus</taxon>
    </lineage>
</organism>
<evidence type="ECO:0000256" key="1">
    <source>
        <dbReference type="ARBA" id="ARBA00022722"/>
    </source>
</evidence>
<dbReference type="Pfam" id="PF03852">
    <property type="entry name" value="Vsr"/>
    <property type="match status" value="1"/>
</dbReference>
<keyword evidence="1 6" id="KW-0540">Nuclease</keyword>
<dbReference type="InterPro" id="IPR011335">
    <property type="entry name" value="Restrct_endonuc-II-like"/>
</dbReference>
<dbReference type="SUPFAM" id="SSF52980">
    <property type="entry name" value="Restriction endonuclease-like"/>
    <property type="match status" value="1"/>
</dbReference>
<keyword evidence="3 6" id="KW-0227">DNA damage</keyword>
<reference evidence="8" key="1">
    <citation type="submission" date="2015-12" db="EMBL/GenBank/DDBJ databases">
        <title>Complete genome sequences of two moderately thermophilic Paenibacillus species.</title>
        <authorList>
            <person name="Butler R.III."/>
            <person name="Wang J."/>
            <person name="Stark B.C."/>
            <person name="Pombert J.-F."/>
        </authorList>
    </citation>
    <scope>NUCLEOTIDE SEQUENCE [LARGE SCALE GENOMIC DNA]</scope>
    <source>
        <strain evidence="8">32O-Y</strain>
    </source>
</reference>
<dbReference type="GO" id="GO:0006298">
    <property type="term" value="P:mismatch repair"/>
    <property type="evidence" value="ECO:0007669"/>
    <property type="project" value="UniProtKB-UniRule"/>
</dbReference>
<keyword evidence="2 6" id="KW-0255">Endonuclease</keyword>
<evidence type="ECO:0000256" key="4">
    <source>
        <dbReference type="ARBA" id="ARBA00022801"/>
    </source>
</evidence>
<evidence type="ECO:0000256" key="2">
    <source>
        <dbReference type="ARBA" id="ARBA00022759"/>
    </source>
</evidence>
<name>A0A0U2VUH3_9BACL</name>
<dbReference type="GO" id="GO:0016787">
    <property type="term" value="F:hydrolase activity"/>
    <property type="evidence" value="ECO:0007669"/>
    <property type="project" value="UniProtKB-KW"/>
</dbReference>
<dbReference type="REBASE" id="134209">
    <property type="entry name" value="V.Pna32ORF28040P"/>
</dbReference>
<gene>
    <name evidence="7" type="ORF">IJ22_28020</name>
</gene>
<evidence type="ECO:0000256" key="3">
    <source>
        <dbReference type="ARBA" id="ARBA00022763"/>
    </source>
</evidence>